<dbReference type="EMBL" id="LNQE01001155">
    <property type="protein sequence ID" value="KUG20682.1"/>
    <property type="molecule type" value="Genomic_DNA"/>
</dbReference>
<dbReference type="AlphaFoldDB" id="A0A0W8FIG9"/>
<accession>A0A0W8FIG9</accession>
<evidence type="ECO:0000259" key="1">
    <source>
        <dbReference type="Pfam" id="PF13482"/>
    </source>
</evidence>
<reference evidence="2" key="1">
    <citation type="journal article" date="2015" name="Proc. Natl. Acad. Sci. U.S.A.">
        <title>Networks of energetic and metabolic interactions define dynamics in microbial communities.</title>
        <authorList>
            <person name="Embree M."/>
            <person name="Liu J.K."/>
            <person name="Al-Bassam M.M."/>
            <person name="Zengler K."/>
        </authorList>
    </citation>
    <scope>NUCLEOTIDE SEQUENCE</scope>
</reference>
<dbReference type="Pfam" id="PF13482">
    <property type="entry name" value="RNase_H_2"/>
    <property type="match status" value="1"/>
</dbReference>
<comment type="caution">
    <text evidence="2">The sequence shown here is derived from an EMBL/GenBank/DDBJ whole genome shotgun (WGS) entry which is preliminary data.</text>
</comment>
<organism evidence="2">
    <name type="scientific">hydrocarbon metagenome</name>
    <dbReference type="NCBI Taxonomy" id="938273"/>
    <lineage>
        <taxon>unclassified sequences</taxon>
        <taxon>metagenomes</taxon>
        <taxon>ecological metagenomes</taxon>
    </lineage>
</organism>
<proteinExistence type="predicted"/>
<dbReference type="InterPro" id="IPR012337">
    <property type="entry name" value="RNaseH-like_sf"/>
</dbReference>
<feature type="domain" description="YprB ribonuclease H-like" evidence="1">
    <location>
        <begin position="3"/>
        <end position="58"/>
    </location>
</feature>
<sequence>MTLERGLFGIERSGDVPSQMVPEFYEAYLRSGNPGPLVPVVEHNRQDVITLARLFARLMEEWHACP</sequence>
<gene>
    <name evidence="2" type="ORF">ASZ90_009572</name>
</gene>
<protein>
    <recommendedName>
        <fullName evidence="1">YprB ribonuclease H-like domain-containing protein</fullName>
    </recommendedName>
</protein>
<evidence type="ECO:0000313" key="2">
    <source>
        <dbReference type="EMBL" id="KUG20682.1"/>
    </source>
</evidence>
<name>A0A0W8FIG9_9ZZZZ</name>
<dbReference type="InterPro" id="IPR038720">
    <property type="entry name" value="YprB_RNase_H-like_dom"/>
</dbReference>
<dbReference type="SUPFAM" id="SSF53098">
    <property type="entry name" value="Ribonuclease H-like"/>
    <property type="match status" value="1"/>
</dbReference>